<dbReference type="CDD" id="cd00158">
    <property type="entry name" value="RHOD"/>
    <property type="match status" value="1"/>
</dbReference>
<reference evidence="14" key="2">
    <citation type="submission" date="2025-09" db="UniProtKB">
        <authorList>
            <consortium name="Ensembl"/>
        </authorList>
    </citation>
    <scope>IDENTIFICATION</scope>
</reference>
<evidence type="ECO:0000256" key="4">
    <source>
        <dbReference type="ARBA" id="ARBA00022490"/>
    </source>
</evidence>
<protein>
    <submittedName>
        <fullName evidence="14">Centrosomal protein 41</fullName>
    </submittedName>
</protein>
<dbReference type="SMART" id="SM00450">
    <property type="entry name" value="RHOD"/>
    <property type="match status" value="1"/>
</dbReference>
<dbReference type="Pfam" id="PF00581">
    <property type="entry name" value="Rhodanese"/>
    <property type="match status" value="1"/>
</dbReference>
<feature type="compositionally biased region" description="Polar residues" evidence="11">
    <location>
        <begin position="173"/>
        <end position="188"/>
    </location>
</feature>
<dbReference type="GO" id="GO:0060271">
    <property type="term" value="P:cilium assembly"/>
    <property type="evidence" value="ECO:0007669"/>
    <property type="project" value="TreeGrafter"/>
</dbReference>
<evidence type="ECO:0000256" key="10">
    <source>
        <dbReference type="ARBA" id="ARBA00038465"/>
    </source>
</evidence>
<proteinExistence type="inferred from homology"/>
<comment type="subcellular location">
    <subcellularLocation>
        <location evidence="1">Cytoplasm</location>
        <location evidence="1">Cytoskeleton</location>
        <location evidence="1">Cilium basal body</location>
    </subcellularLocation>
    <subcellularLocation>
        <location evidence="2">Cytoplasm</location>
        <location evidence="2">Cytoskeleton</location>
        <location evidence="2">Microtubule organizing center</location>
        <location evidence="2">Centrosome</location>
    </subcellularLocation>
</comment>
<keyword evidence="3" id="KW-0813">Transport</keyword>
<feature type="region of interest" description="Disordered" evidence="11">
    <location>
        <begin position="303"/>
        <end position="326"/>
    </location>
</feature>
<dbReference type="Ensembl" id="ENSLLET00000043342.1">
    <property type="protein sequence ID" value="ENSLLEP00000041669.1"/>
    <property type="gene ID" value="ENSLLEG00000026527.1"/>
</dbReference>
<dbReference type="PANTHER" id="PTHR44390:SF1">
    <property type="entry name" value="CENTROSOMAL PROTEIN OF 41 KDA"/>
    <property type="match status" value="1"/>
</dbReference>
<accession>A0A8C5QSC3</accession>
<evidence type="ECO:0000256" key="1">
    <source>
        <dbReference type="ARBA" id="ARBA00004120"/>
    </source>
</evidence>
<dbReference type="InterPro" id="IPR051889">
    <property type="entry name" value="CEP41"/>
</dbReference>
<evidence type="ECO:0000256" key="9">
    <source>
        <dbReference type="ARBA" id="ARBA00023273"/>
    </source>
</evidence>
<organism evidence="14 15">
    <name type="scientific">Leptobrachium leishanense</name>
    <name type="common">Leishan spiny toad</name>
    <dbReference type="NCBI Taxonomy" id="445787"/>
    <lineage>
        <taxon>Eukaryota</taxon>
        <taxon>Metazoa</taxon>
        <taxon>Chordata</taxon>
        <taxon>Craniata</taxon>
        <taxon>Vertebrata</taxon>
        <taxon>Euteleostomi</taxon>
        <taxon>Amphibia</taxon>
        <taxon>Batrachia</taxon>
        <taxon>Anura</taxon>
        <taxon>Pelobatoidea</taxon>
        <taxon>Megophryidae</taxon>
        <taxon>Leptobrachium</taxon>
    </lineage>
</organism>
<reference evidence="14" key="1">
    <citation type="submission" date="2025-08" db="UniProtKB">
        <authorList>
            <consortium name="Ensembl"/>
        </authorList>
    </citation>
    <scope>IDENTIFICATION</scope>
</reference>
<keyword evidence="12" id="KW-0812">Transmembrane</keyword>
<gene>
    <name evidence="14" type="primary">CEP41</name>
</gene>
<keyword evidence="4" id="KW-0963">Cytoplasm</keyword>
<dbReference type="PROSITE" id="PS50206">
    <property type="entry name" value="RHODANESE_3"/>
    <property type="match status" value="1"/>
</dbReference>
<keyword evidence="12" id="KW-1133">Transmembrane helix</keyword>
<keyword evidence="7" id="KW-0969">Cilium</keyword>
<dbReference type="SUPFAM" id="SSF52821">
    <property type="entry name" value="Rhodanese/Cell cycle control phosphatase"/>
    <property type="match status" value="1"/>
</dbReference>
<dbReference type="GO" id="GO:0036064">
    <property type="term" value="C:ciliary basal body"/>
    <property type="evidence" value="ECO:0007669"/>
    <property type="project" value="TreeGrafter"/>
</dbReference>
<feature type="domain" description="Rhodanese" evidence="13">
    <location>
        <begin position="196"/>
        <end position="293"/>
    </location>
</feature>
<feature type="compositionally biased region" description="Low complexity" evidence="11">
    <location>
        <begin position="349"/>
        <end position="385"/>
    </location>
</feature>
<keyword evidence="12" id="KW-0472">Membrane</keyword>
<evidence type="ECO:0000259" key="13">
    <source>
        <dbReference type="PROSITE" id="PS50206"/>
    </source>
</evidence>
<dbReference type="GO" id="GO:0015031">
    <property type="term" value="P:protein transport"/>
    <property type="evidence" value="ECO:0007669"/>
    <property type="project" value="UniProtKB-KW"/>
</dbReference>
<dbReference type="GO" id="GO:0005813">
    <property type="term" value="C:centrosome"/>
    <property type="evidence" value="ECO:0007669"/>
    <property type="project" value="UniProtKB-SubCell"/>
</dbReference>
<evidence type="ECO:0000256" key="3">
    <source>
        <dbReference type="ARBA" id="ARBA00022448"/>
    </source>
</evidence>
<comment type="similarity">
    <text evidence="10">Belongs to the CEP41 family.</text>
</comment>
<dbReference type="OrthoDB" id="70250at2759"/>
<keyword evidence="5" id="KW-0970">Cilium biogenesis/degradation</keyword>
<feature type="region of interest" description="Disordered" evidence="11">
    <location>
        <begin position="349"/>
        <end position="399"/>
    </location>
</feature>
<dbReference type="PANTHER" id="PTHR44390">
    <property type="entry name" value="CENTROSOMAL PROTEIN OF 41 KDA"/>
    <property type="match status" value="1"/>
</dbReference>
<keyword evidence="8" id="KW-0206">Cytoskeleton</keyword>
<evidence type="ECO:0000256" key="8">
    <source>
        <dbReference type="ARBA" id="ARBA00023212"/>
    </source>
</evidence>
<evidence type="ECO:0000256" key="12">
    <source>
        <dbReference type="SAM" id="Phobius"/>
    </source>
</evidence>
<feature type="region of interest" description="Disordered" evidence="11">
    <location>
        <begin position="169"/>
        <end position="193"/>
    </location>
</feature>
<feature type="compositionally biased region" description="Basic and acidic residues" evidence="11">
    <location>
        <begin position="316"/>
        <end position="326"/>
    </location>
</feature>
<evidence type="ECO:0000313" key="14">
    <source>
        <dbReference type="Ensembl" id="ENSLLEP00000041669.1"/>
    </source>
</evidence>
<dbReference type="Gene3D" id="3.40.250.10">
    <property type="entry name" value="Rhodanese-like domain"/>
    <property type="match status" value="1"/>
</dbReference>
<evidence type="ECO:0000313" key="15">
    <source>
        <dbReference type="Proteomes" id="UP000694569"/>
    </source>
</evidence>
<keyword evidence="9" id="KW-0966">Cell projection</keyword>
<evidence type="ECO:0000256" key="6">
    <source>
        <dbReference type="ARBA" id="ARBA00022927"/>
    </source>
</evidence>
<dbReference type="AlphaFoldDB" id="A0A8C5QSC3"/>
<name>A0A8C5QSC3_9ANUR</name>
<evidence type="ECO:0000256" key="2">
    <source>
        <dbReference type="ARBA" id="ARBA00004300"/>
    </source>
</evidence>
<dbReference type="GeneTree" id="ENSGT00390000002222"/>
<dbReference type="InterPro" id="IPR036873">
    <property type="entry name" value="Rhodanese-like_dom_sf"/>
</dbReference>
<evidence type="ECO:0000256" key="11">
    <source>
        <dbReference type="SAM" id="MobiDB-lite"/>
    </source>
</evidence>
<keyword evidence="15" id="KW-1185">Reference proteome</keyword>
<evidence type="ECO:0000256" key="5">
    <source>
        <dbReference type="ARBA" id="ARBA00022794"/>
    </source>
</evidence>
<dbReference type="InterPro" id="IPR001763">
    <property type="entry name" value="Rhodanese-like_dom"/>
</dbReference>
<feature type="transmembrane region" description="Helical" evidence="12">
    <location>
        <begin position="47"/>
        <end position="67"/>
    </location>
</feature>
<evidence type="ECO:0000256" key="7">
    <source>
        <dbReference type="ARBA" id="ARBA00023069"/>
    </source>
</evidence>
<keyword evidence="6" id="KW-0653">Protein transport</keyword>
<dbReference type="Proteomes" id="UP000694569">
    <property type="component" value="Unplaced"/>
</dbReference>
<sequence length="399" mass="44750">MSSRRNIGDPEILLKKIHRNPKYLHVKTRLDTDYRYKKDELFKRIKVSTFAQLVSTLCSIWMLFVFFSSTPPPLLIKWHNLHTQVLQVASVAEDSDGAEMISEELQRLEDSASVISEADAELATYRTNGKEGSPSSVPLSPIQLLDHESGEPVQSARSTLQSVISGVGELDLGNTQTKNPNKEQSQSPRPLDKPYSDCPFLLLDVRDRDCYEQCHVIGAHSYPIAMLSRTMNPYTHDILEFKNSHGKIIILYDEDERMASQAATTMCERGFENIFMLSGGLKVIAQRFPEGLTTGTFPVACLPEPTQTKSGRKRTTPRELHTPAENKWRFSAEDLEKIEQYLDKTLTPTDTASRLSSRLSTGRLDSKLASSRNSQVPSSASSASARTLHSISPHNKPWK</sequence>